<organism evidence="1 2">
    <name type="scientific">Chitinophaga fulva</name>
    <dbReference type="NCBI Taxonomy" id="2728842"/>
    <lineage>
        <taxon>Bacteria</taxon>
        <taxon>Pseudomonadati</taxon>
        <taxon>Bacteroidota</taxon>
        <taxon>Chitinophagia</taxon>
        <taxon>Chitinophagales</taxon>
        <taxon>Chitinophagaceae</taxon>
        <taxon>Chitinophaga</taxon>
    </lineage>
</organism>
<evidence type="ECO:0000313" key="1">
    <source>
        <dbReference type="EMBL" id="NML36639.1"/>
    </source>
</evidence>
<keyword evidence="2" id="KW-1185">Reference proteome</keyword>
<evidence type="ECO:0000313" key="2">
    <source>
        <dbReference type="Proteomes" id="UP000583266"/>
    </source>
</evidence>
<sequence length="192" mass="22491">MKNADQEHEAYIYFDTATESEIFIQSNFSWIEPKELKKISNDLNQLLGGQDYLNKLILKDDNDFWTWNEQSFHSYRIESTIPKGVFPNFDLRLFFKETIKGTFLTAHKEINTSAFKKYFEAFGLVELDTEKLFEYSPTVKILNDFVDQVNVQLGDKVFYVVSFNPSGFWGIGNFKLLTEEQQQQLNSYGLIN</sequence>
<reference evidence="1 2" key="1">
    <citation type="submission" date="2020-04" db="EMBL/GenBank/DDBJ databases">
        <title>Chitinophaga sp. G-6-1-13 sp. nov., isolated from soil.</title>
        <authorList>
            <person name="Dahal R.H."/>
            <person name="Chaudhary D.K."/>
        </authorList>
    </citation>
    <scope>NUCLEOTIDE SEQUENCE [LARGE SCALE GENOMIC DNA]</scope>
    <source>
        <strain evidence="1 2">G-6-1-13</strain>
    </source>
</reference>
<accession>A0A848GGU0</accession>
<name>A0A848GGU0_9BACT</name>
<gene>
    <name evidence="1" type="ORF">HHL17_05455</name>
</gene>
<protein>
    <submittedName>
        <fullName evidence="1">Uncharacterized protein</fullName>
    </submittedName>
</protein>
<dbReference type="EMBL" id="JABBGC010000001">
    <property type="protein sequence ID" value="NML36639.1"/>
    <property type="molecule type" value="Genomic_DNA"/>
</dbReference>
<proteinExistence type="predicted"/>
<dbReference type="AlphaFoldDB" id="A0A848GGU0"/>
<dbReference type="RefSeq" id="WP_169223750.1">
    <property type="nucleotide sequence ID" value="NZ_JABBGC010000001.1"/>
</dbReference>
<comment type="caution">
    <text evidence="1">The sequence shown here is derived from an EMBL/GenBank/DDBJ whole genome shotgun (WGS) entry which is preliminary data.</text>
</comment>
<dbReference type="Proteomes" id="UP000583266">
    <property type="component" value="Unassembled WGS sequence"/>
</dbReference>